<sequence length="926" mass="101078">MDDKAADTGPIVRVDDPASSGSTPTPERRSPTPPDNRRHSQLARGAPVIRRRARSVLEAGPDAEPTHRRMQSAPSWSTDTKGKKRGGAPPPPYDAAPAYSAQLRTGDKKHPALDLLAFPQLTTLVLRYTAGSTYPALRATCKTLRARIDEKMYAHVEVKIAVVPPEPRPAAASGSRLSVILRTLQATGAFLGVSALPFIPEGPAPAARQAAPAALAEDGPPPPTLAVSIVAPALGHEHGLPAGSRIPGLQWDMRNTAVHARTVKRLRAHTRVVDDGGSLSFHLDGLGRDEAAMLRLAFGSARVVRNSAGTSVLSAPTHVLFRALDDGVYLPRHVPERCGRVIVHLTAMPGFDANLSGVLLPGPGVSGQRKVYAVFTGAWGGSRVPLEPPGILRDTVKDALRHEPGAVRYTLVGLADLNPALFGVSWSAHASTDARHEILRNRVVEYALRVGVFSRAGGVTREQVLAMFELATPEQFRKEVGDELPVLDHPSPVIDHLSFPHIFNRILDNAPLAFFHGLRATNWEMYHRANAVLYEHVCVSATGDVPAKISISSPYDKRRIPGLKWDPKDPTAHALTLLRLQAYTRTLDDLGRTFTFSYATTHEICTLLGALGRVQSVRAPSMLFKPRPYLSFAQTVNPPPGQPSQWEYNPNFYDRAALTRTMVGEHLWDGKGSLPLLPATTSFTWKQLYANTPIIHPHGHLPSVTTVVIGVVFSDVRESITNVVIVFHVQPKDASWTDEGPGPSQHLGVLHTIMWQVQSMSSCIRSVTLVGLEEMDPVYYRLDPLTLSTPWGERKEALLAALEAAKPLHETDSSGLATGQPYTQELYGAAGKSVQKEALTTLRLSHQAANSAWPAQRHPFIEPVPGEGRGKRQLPASTLSTRLAGWRLLTFAEWRREVGDEAYALAMVPPWRRWPPRCCRIRPERA</sequence>
<evidence type="ECO:0000313" key="3">
    <source>
        <dbReference type="Proteomes" id="UP001565368"/>
    </source>
</evidence>
<dbReference type="Proteomes" id="UP001565368">
    <property type="component" value="Unassembled WGS sequence"/>
</dbReference>
<evidence type="ECO:0000256" key="1">
    <source>
        <dbReference type="SAM" id="MobiDB-lite"/>
    </source>
</evidence>
<name>A0ABR3PTE0_9TREE</name>
<organism evidence="2 3">
    <name type="scientific">Vanrija albida</name>
    <dbReference type="NCBI Taxonomy" id="181172"/>
    <lineage>
        <taxon>Eukaryota</taxon>
        <taxon>Fungi</taxon>
        <taxon>Dikarya</taxon>
        <taxon>Basidiomycota</taxon>
        <taxon>Agaricomycotina</taxon>
        <taxon>Tremellomycetes</taxon>
        <taxon>Trichosporonales</taxon>
        <taxon>Trichosporonaceae</taxon>
        <taxon>Vanrija</taxon>
    </lineage>
</organism>
<dbReference type="RefSeq" id="XP_069205561.1">
    <property type="nucleotide sequence ID" value="XM_069357624.1"/>
</dbReference>
<feature type="region of interest" description="Disordered" evidence="1">
    <location>
        <begin position="1"/>
        <end position="98"/>
    </location>
</feature>
<evidence type="ECO:0000313" key="2">
    <source>
        <dbReference type="EMBL" id="KAL1405617.1"/>
    </source>
</evidence>
<feature type="compositionally biased region" description="Basic and acidic residues" evidence="1">
    <location>
        <begin position="26"/>
        <end position="38"/>
    </location>
</feature>
<proteinExistence type="predicted"/>
<accession>A0ABR3PTE0</accession>
<reference evidence="2 3" key="1">
    <citation type="submission" date="2023-08" db="EMBL/GenBank/DDBJ databases">
        <title>Annotated Genome Sequence of Vanrija albida AlHP1.</title>
        <authorList>
            <person name="Herzog R."/>
        </authorList>
    </citation>
    <scope>NUCLEOTIDE SEQUENCE [LARGE SCALE GENOMIC DNA]</scope>
    <source>
        <strain evidence="2 3">AlHP1</strain>
    </source>
</reference>
<dbReference type="EMBL" id="JBBXJM010000007">
    <property type="protein sequence ID" value="KAL1405617.1"/>
    <property type="molecule type" value="Genomic_DNA"/>
</dbReference>
<evidence type="ECO:0008006" key="4">
    <source>
        <dbReference type="Google" id="ProtNLM"/>
    </source>
</evidence>
<keyword evidence="3" id="KW-1185">Reference proteome</keyword>
<protein>
    <recommendedName>
        <fullName evidence="4">F-box domain-containing protein</fullName>
    </recommendedName>
</protein>
<comment type="caution">
    <text evidence="2">The sequence shown here is derived from an EMBL/GenBank/DDBJ whole genome shotgun (WGS) entry which is preliminary data.</text>
</comment>
<dbReference type="GeneID" id="95990299"/>
<gene>
    <name evidence="2" type="ORF">Q8F55_009256</name>
</gene>